<keyword evidence="1" id="KW-0472">Membrane</keyword>
<reference evidence="2 3" key="1">
    <citation type="journal article" date="2020" name="Microbiome">
        <title>Single-cell genomics of uncultured bacteria reveals dietary fiber responders in the mouse gut microbiota.</title>
        <authorList>
            <person name="Chijiiwa R."/>
            <person name="Hosokawa M."/>
            <person name="Kogawa M."/>
            <person name="Nishikawa Y."/>
            <person name="Ide K."/>
            <person name="Sakanashi C."/>
            <person name="Takahashi K."/>
            <person name="Takeyama H."/>
        </authorList>
    </citation>
    <scope>NUCLEOTIDE SEQUENCE [LARGE SCALE GENOMIC DNA]</scope>
    <source>
        <strain evidence="2">IMSAGC_017</strain>
    </source>
</reference>
<feature type="transmembrane region" description="Helical" evidence="1">
    <location>
        <begin position="139"/>
        <end position="166"/>
    </location>
</feature>
<feature type="transmembrane region" description="Helical" evidence="1">
    <location>
        <begin position="112"/>
        <end position="133"/>
    </location>
</feature>
<evidence type="ECO:0000313" key="3">
    <source>
        <dbReference type="Proteomes" id="UP000490821"/>
    </source>
</evidence>
<feature type="transmembrane region" description="Helical" evidence="1">
    <location>
        <begin position="178"/>
        <end position="200"/>
    </location>
</feature>
<keyword evidence="1" id="KW-0812">Transmembrane</keyword>
<dbReference type="EMBL" id="BLMI01000107">
    <property type="protein sequence ID" value="GFI40911.1"/>
    <property type="molecule type" value="Genomic_DNA"/>
</dbReference>
<accession>A0A829Z953</accession>
<dbReference type="AlphaFoldDB" id="A0A829Z953"/>
<evidence type="ECO:0000313" key="2">
    <source>
        <dbReference type="EMBL" id="GFI40911.1"/>
    </source>
</evidence>
<dbReference type="Pfam" id="PF22564">
    <property type="entry name" value="HAAS"/>
    <property type="match status" value="1"/>
</dbReference>
<sequence>MNRKEFIDKLDYLLQDIEDIEREEALQYYEDYFDEAGSENESQVIKDLGSPERVAAIIKAGLENQFDQDIEYSEKGMDNANYKEVREVIEAEVIDKEKKENHFKGNPDRNRILIILIIIGIIFLALPIGGGLFGVCIGVIAALFALGIGVLTGGVVCLVGAVACLVKGAVILASTPGMGLIILATGFGLIALSIGFFALARGTVKAIPLMVSGVVNLIKTIIQKVGELL</sequence>
<keyword evidence="1" id="KW-1133">Transmembrane helix</keyword>
<protein>
    <recommendedName>
        <fullName evidence="4">DUF1700 domain-containing protein</fullName>
    </recommendedName>
</protein>
<dbReference type="RefSeq" id="WP_172472327.1">
    <property type="nucleotide sequence ID" value="NZ_BLMI01000107.1"/>
</dbReference>
<evidence type="ECO:0000256" key="1">
    <source>
        <dbReference type="SAM" id="Phobius"/>
    </source>
</evidence>
<name>A0A829Z953_9FIRM</name>
<organism evidence="2 3">
    <name type="scientific">Thomasclavelia cocleata</name>
    <dbReference type="NCBI Taxonomy" id="69824"/>
    <lineage>
        <taxon>Bacteria</taxon>
        <taxon>Bacillati</taxon>
        <taxon>Bacillota</taxon>
        <taxon>Erysipelotrichia</taxon>
        <taxon>Erysipelotrichales</taxon>
        <taxon>Coprobacillaceae</taxon>
        <taxon>Thomasclavelia</taxon>
    </lineage>
</organism>
<proteinExistence type="predicted"/>
<gene>
    <name evidence="2" type="ORF">IMSAGC017_00951</name>
</gene>
<dbReference type="Proteomes" id="UP000490821">
    <property type="component" value="Unassembled WGS sequence"/>
</dbReference>
<evidence type="ECO:0008006" key="4">
    <source>
        <dbReference type="Google" id="ProtNLM"/>
    </source>
</evidence>
<comment type="caution">
    <text evidence="2">The sequence shown here is derived from an EMBL/GenBank/DDBJ whole genome shotgun (WGS) entry which is preliminary data.</text>
</comment>